<dbReference type="Pfam" id="PF12661">
    <property type="entry name" value="hEGF"/>
    <property type="match status" value="2"/>
</dbReference>
<dbReference type="SUPFAM" id="SSF57625">
    <property type="entry name" value="Invertebrate chitin-binding proteins"/>
    <property type="match status" value="1"/>
</dbReference>
<dbReference type="PROSITE" id="PS50026">
    <property type="entry name" value="EGF_3"/>
    <property type="match status" value="8"/>
</dbReference>
<feature type="disulfide bond" evidence="6">
    <location>
        <begin position="423"/>
        <end position="432"/>
    </location>
</feature>
<dbReference type="InterPro" id="IPR002557">
    <property type="entry name" value="Chitin-bd_dom"/>
</dbReference>
<dbReference type="GO" id="GO:0008061">
    <property type="term" value="F:chitin binding"/>
    <property type="evidence" value="ECO:0007669"/>
    <property type="project" value="InterPro"/>
</dbReference>
<keyword evidence="2 7" id="KW-0732">Signal</keyword>
<dbReference type="EMBL" id="CAJOBO010000287">
    <property type="protein sequence ID" value="CAF4183779.1"/>
    <property type="molecule type" value="Genomic_DNA"/>
</dbReference>
<feature type="domain" description="EGF-like" evidence="8">
    <location>
        <begin position="278"/>
        <end position="314"/>
    </location>
</feature>
<dbReference type="PANTHER" id="PTHR24033">
    <property type="entry name" value="EGF-LIKE DOMAIN-CONTAINING PROTEIN"/>
    <property type="match status" value="1"/>
</dbReference>
<dbReference type="AlphaFoldDB" id="A0A818IJY0"/>
<dbReference type="InterPro" id="IPR013032">
    <property type="entry name" value="EGF-like_CS"/>
</dbReference>
<dbReference type="Proteomes" id="UP000663833">
    <property type="component" value="Unassembled WGS sequence"/>
</dbReference>
<dbReference type="SUPFAM" id="SSF57196">
    <property type="entry name" value="EGF/Laminin"/>
    <property type="match status" value="8"/>
</dbReference>
<feature type="domain" description="EGF-like" evidence="8">
    <location>
        <begin position="481"/>
        <end position="516"/>
    </location>
</feature>
<evidence type="ECO:0000313" key="17">
    <source>
        <dbReference type="Proteomes" id="UP000663873"/>
    </source>
</evidence>
<feature type="domain" description="EGF-like" evidence="8">
    <location>
        <begin position="437"/>
        <end position="474"/>
    </location>
</feature>
<gene>
    <name evidence="12" type="ORF">GRG538_LOCUS29120</name>
    <name evidence="13" type="ORF">HFQ381_LOCUS6399</name>
    <name evidence="11" type="ORF">LUA448_LOCUS26724</name>
    <name evidence="15" type="ORF">QYT958_LOCUS10030</name>
    <name evidence="10" type="ORF">TIS948_LOCUS10469</name>
    <name evidence="14" type="ORF">UJA718_LOCUS8422</name>
</gene>
<evidence type="ECO:0000256" key="4">
    <source>
        <dbReference type="ARBA" id="ARBA00023157"/>
    </source>
</evidence>
<feature type="disulfide bond" evidence="6">
    <location>
        <begin position="304"/>
        <end position="313"/>
    </location>
</feature>
<evidence type="ECO:0000313" key="13">
    <source>
        <dbReference type="EMBL" id="CAF4183779.1"/>
    </source>
</evidence>
<evidence type="ECO:0000313" key="15">
    <source>
        <dbReference type="EMBL" id="CAF4577239.1"/>
    </source>
</evidence>
<dbReference type="EMBL" id="CAJOBR010001093">
    <property type="protein sequence ID" value="CAF4577239.1"/>
    <property type="molecule type" value="Genomic_DNA"/>
</dbReference>
<evidence type="ECO:0000256" key="2">
    <source>
        <dbReference type="ARBA" id="ARBA00022729"/>
    </source>
</evidence>
<evidence type="ECO:0000313" key="12">
    <source>
        <dbReference type="EMBL" id="CAF3712775.1"/>
    </source>
</evidence>
<feature type="disulfide bond" evidence="6">
    <location>
        <begin position="184"/>
        <end position="193"/>
    </location>
</feature>
<protein>
    <submittedName>
        <fullName evidence="11">Uncharacterized protein</fullName>
    </submittedName>
</protein>
<dbReference type="GO" id="GO:0005509">
    <property type="term" value="F:calcium ion binding"/>
    <property type="evidence" value="ECO:0007669"/>
    <property type="project" value="InterPro"/>
</dbReference>
<dbReference type="GO" id="GO:0005576">
    <property type="term" value="C:extracellular region"/>
    <property type="evidence" value="ECO:0007669"/>
    <property type="project" value="InterPro"/>
</dbReference>
<feature type="domain" description="EGF-like" evidence="8">
    <location>
        <begin position="158"/>
        <end position="194"/>
    </location>
</feature>
<evidence type="ECO:0000259" key="9">
    <source>
        <dbReference type="PROSITE" id="PS50940"/>
    </source>
</evidence>
<evidence type="ECO:0000313" key="10">
    <source>
        <dbReference type="EMBL" id="CAF3164540.1"/>
    </source>
</evidence>
<keyword evidence="17" id="KW-1185">Reference proteome</keyword>
<dbReference type="OrthoDB" id="430340at2759"/>
<evidence type="ECO:0000256" key="7">
    <source>
        <dbReference type="SAM" id="SignalP"/>
    </source>
</evidence>
<feature type="disulfide bond" evidence="6">
    <location>
        <begin position="485"/>
        <end position="495"/>
    </location>
</feature>
<feature type="disulfide bond" evidence="6">
    <location>
        <begin position="506"/>
        <end position="515"/>
    </location>
</feature>
<dbReference type="SMART" id="SM00181">
    <property type="entry name" value="EGF"/>
    <property type="match status" value="8"/>
</dbReference>
<dbReference type="Pfam" id="PF00008">
    <property type="entry name" value="EGF"/>
    <property type="match status" value="2"/>
</dbReference>
<feature type="domain" description="Chitin-binding type-2" evidence="9">
    <location>
        <begin position="23"/>
        <end position="76"/>
    </location>
</feature>
<dbReference type="InterPro" id="IPR001881">
    <property type="entry name" value="EGF-like_Ca-bd_dom"/>
</dbReference>
<keyword evidence="5" id="KW-0325">Glycoprotein</keyword>
<name>A0A818IJY0_9BILA</name>
<dbReference type="EMBL" id="CAJNXB010001415">
    <property type="protein sequence ID" value="CAF3164540.1"/>
    <property type="molecule type" value="Genomic_DNA"/>
</dbReference>
<dbReference type="InterPro" id="IPR000742">
    <property type="entry name" value="EGF"/>
</dbReference>
<dbReference type="FunFam" id="2.10.25.10:FF:000012">
    <property type="entry name" value="Delta-like protein"/>
    <property type="match status" value="1"/>
</dbReference>
<reference evidence="11" key="1">
    <citation type="submission" date="2021-02" db="EMBL/GenBank/DDBJ databases">
        <authorList>
            <person name="Nowell W R."/>
        </authorList>
    </citation>
    <scope>NUCLEOTIDE SEQUENCE</scope>
</reference>
<evidence type="ECO:0000259" key="8">
    <source>
        <dbReference type="PROSITE" id="PS50026"/>
    </source>
</evidence>
<keyword evidence="4 6" id="KW-1015">Disulfide bond</keyword>
<dbReference type="Proteomes" id="UP000663872">
    <property type="component" value="Unassembled WGS sequence"/>
</dbReference>
<dbReference type="CDD" id="cd00054">
    <property type="entry name" value="EGF_CA"/>
    <property type="match status" value="3"/>
</dbReference>
<comment type="caution">
    <text evidence="6">Lacks conserved residue(s) required for the propagation of feature annotation.</text>
</comment>
<comment type="caution">
    <text evidence="11">The sequence shown here is derived from an EMBL/GenBank/DDBJ whole genome shotgun (WGS) entry which is preliminary data.</text>
</comment>
<dbReference type="Gene3D" id="2.10.25.10">
    <property type="entry name" value="Laminin"/>
    <property type="match status" value="8"/>
</dbReference>
<feature type="disulfide bond" evidence="6">
    <location>
        <begin position="223"/>
        <end position="232"/>
    </location>
</feature>
<feature type="disulfide bond" evidence="6">
    <location>
        <begin position="376"/>
        <end position="385"/>
    </location>
</feature>
<dbReference type="PROSITE" id="PS00022">
    <property type="entry name" value="EGF_1"/>
    <property type="match status" value="8"/>
</dbReference>
<organism evidence="11 16">
    <name type="scientific">Rotaria socialis</name>
    <dbReference type="NCBI Taxonomy" id="392032"/>
    <lineage>
        <taxon>Eukaryota</taxon>
        <taxon>Metazoa</taxon>
        <taxon>Spiralia</taxon>
        <taxon>Gnathifera</taxon>
        <taxon>Rotifera</taxon>
        <taxon>Eurotatoria</taxon>
        <taxon>Bdelloidea</taxon>
        <taxon>Philodinida</taxon>
        <taxon>Philodinidae</taxon>
        <taxon>Rotaria</taxon>
    </lineage>
</organism>
<evidence type="ECO:0000313" key="14">
    <source>
        <dbReference type="EMBL" id="CAF4232471.1"/>
    </source>
</evidence>
<feature type="disulfide bond" evidence="6">
    <location>
        <begin position="399"/>
        <end position="409"/>
    </location>
</feature>
<dbReference type="InterPro" id="IPR036508">
    <property type="entry name" value="Chitin-bd_dom_sf"/>
</dbReference>
<feature type="domain" description="EGF-like" evidence="8">
    <location>
        <begin position="350"/>
        <end position="386"/>
    </location>
</feature>
<evidence type="ECO:0000256" key="3">
    <source>
        <dbReference type="ARBA" id="ARBA00022737"/>
    </source>
</evidence>
<feature type="disulfide bond" evidence="6">
    <location>
        <begin position="464"/>
        <end position="473"/>
    </location>
</feature>
<dbReference type="SMART" id="SM00494">
    <property type="entry name" value="ChtBD2"/>
    <property type="match status" value="1"/>
</dbReference>
<feature type="signal peptide" evidence="7">
    <location>
        <begin position="1"/>
        <end position="22"/>
    </location>
</feature>
<evidence type="ECO:0000313" key="11">
    <source>
        <dbReference type="EMBL" id="CAF3526295.1"/>
    </source>
</evidence>
<dbReference type="PROSITE" id="PS50940">
    <property type="entry name" value="CHIT_BIND_II"/>
    <property type="match status" value="1"/>
</dbReference>
<sequence length="534" mass="57695">MLFSCRHIILYFFTSLIVTVFGQSTCEDYSPDPTSCEKFIRCFHNLRIKFTCPPGTAWEDSLKTCVWKEYVEACNVGNLVNQRNLDDSEMATYEADPYALDDIPVGRTLAEARALGPLVTPKQYQCTLCNVGVCGGTTTTLQCYCGNAQCPPTAPNQQQNLCSQNPCLNGGRCMSNGQGFICQCPPTFTGNRCEAPAVTPCQPSPCQNGGICIPQGASFMCQCPSTFYGRCCEIPVTTTPRANPCAVVPCRSGGQCIPSGASYICQCPMGYSGSQCELRNYCMPNPCANNGLCQQTTTGYICRCTYPFTGTNCQQMITAAPTTATTPLATRAPCGLACACTVVPCPVYIVINPCLPNPCLNMGSCGIQNNGAQCYCSSSYTGYYCQHLRTGRSLISNACNKTCLHGGKCFLDGMNAGQARCSCPSEYYGPECEFVNRPKSCSPKNPCMNNAQCITIKSNSECVCKNGTSGILCEKIKRSNDRQYCPLNCQAGGTCVYVKTESKCRCTKGRSGRLCELSSDKSLSTNEDDIDMLE</sequence>
<dbReference type="Proteomes" id="UP000663851">
    <property type="component" value="Unassembled WGS sequence"/>
</dbReference>
<dbReference type="PROSITE" id="PS01186">
    <property type="entry name" value="EGF_2"/>
    <property type="match status" value="2"/>
</dbReference>
<feature type="chain" id="PRO_5044132472" evidence="7">
    <location>
        <begin position="23"/>
        <end position="534"/>
    </location>
</feature>
<dbReference type="SMART" id="SM00179">
    <property type="entry name" value="EGF_CA"/>
    <property type="match status" value="4"/>
</dbReference>
<keyword evidence="1 6" id="KW-0245">EGF-like domain</keyword>
<feature type="disulfide bond" evidence="6">
    <location>
        <begin position="267"/>
        <end position="276"/>
    </location>
</feature>
<evidence type="ECO:0000256" key="5">
    <source>
        <dbReference type="ARBA" id="ARBA00023180"/>
    </source>
</evidence>
<accession>A0A818IJY0</accession>
<feature type="domain" description="EGF-like" evidence="8">
    <location>
        <begin position="197"/>
        <end position="233"/>
    </location>
</feature>
<proteinExistence type="predicted"/>
<dbReference type="FunFam" id="2.10.25.10:FF:000057">
    <property type="entry name" value="protocadherin Fat 1 isoform X2"/>
    <property type="match status" value="1"/>
</dbReference>
<dbReference type="Gene3D" id="3.20.20.80">
    <property type="entry name" value="Glycosidases"/>
    <property type="match status" value="1"/>
</dbReference>
<dbReference type="EMBL" id="CAJOBP010000894">
    <property type="protein sequence ID" value="CAF4232471.1"/>
    <property type="molecule type" value="Genomic_DNA"/>
</dbReference>
<dbReference type="InterPro" id="IPR051830">
    <property type="entry name" value="NOTCH_homolog"/>
</dbReference>
<dbReference type="EMBL" id="CAJNYT010005083">
    <property type="protein sequence ID" value="CAF3712775.1"/>
    <property type="molecule type" value="Genomic_DNA"/>
</dbReference>
<dbReference type="Proteomes" id="UP000663873">
    <property type="component" value="Unassembled WGS sequence"/>
</dbReference>
<dbReference type="EMBL" id="CAJNYD010003598">
    <property type="protein sequence ID" value="CAF3526295.1"/>
    <property type="molecule type" value="Genomic_DNA"/>
</dbReference>
<evidence type="ECO:0000256" key="6">
    <source>
        <dbReference type="PROSITE-ProRule" id="PRU00076"/>
    </source>
</evidence>
<evidence type="ECO:0000313" key="16">
    <source>
        <dbReference type="Proteomes" id="UP000663833"/>
    </source>
</evidence>
<feature type="domain" description="EGF-like" evidence="8">
    <location>
        <begin position="241"/>
        <end position="277"/>
    </location>
</feature>
<dbReference type="Proteomes" id="UP000663825">
    <property type="component" value="Unassembled WGS sequence"/>
</dbReference>
<feature type="domain" description="EGF-like" evidence="8">
    <location>
        <begin position="395"/>
        <end position="433"/>
    </location>
</feature>
<dbReference type="Proteomes" id="UP000663848">
    <property type="component" value="Unassembled WGS sequence"/>
</dbReference>
<keyword evidence="3" id="KW-0677">Repeat</keyword>
<evidence type="ECO:0000256" key="1">
    <source>
        <dbReference type="ARBA" id="ARBA00022536"/>
    </source>
</evidence>